<comment type="caution">
    <text evidence="2">The sequence shown here is derived from an EMBL/GenBank/DDBJ whole genome shotgun (WGS) entry which is preliminary data.</text>
</comment>
<keyword evidence="3" id="KW-1185">Reference proteome</keyword>
<evidence type="ECO:0000259" key="1">
    <source>
        <dbReference type="SMART" id="SM00256"/>
    </source>
</evidence>
<dbReference type="OrthoDB" id="2688364at2759"/>
<evidence type="ECO:0000313" key="2">
    <source>
        <dbReference type="EMBL" id="PPR05108.1"/>
    </source>
</evidence>
<gene>
    <name evidence="2" type="ORF">CVT26_012344</name>
</gene>
<reference evidence="2 3" key="1">
    <citation type="journal article" date="2018" name="Evol. Lett.">
        <title>Horizontal gene cluster transfer increased hallucinogenic mushroom diversity.</title>
        <authorList>
            <person name="Reynolds H.T."/>
            <person name="Vijayakumar V."/>
            <person name="Gluck-Thaler E."/>
            <person name="Korotkin H.B."/>
            <person name="Matheny P.B."/>
            <person name="Slot J.C."/>
        </authorList>
    </citation>
    <scope>NUCLEOTIDE SEQUENCE [LARGE SCALE GENOMIC DNA]</scope>
    <source>
        <strain evidence="2 3">SRW20</strain>
    </source>
</reference>
<accession>A0A409YQ30</accession>
<dbReference type="InterPro" id="IPR001810">
    <property type="entry name" value="F-box_dom"/>
</dbReference>
<dbReference type="Pfam" id="PF00646">
    <property type="entry name" value="F-box"/>
    <property type="match status" value="1"/>
</dbReference>
<feature type="domain" description="F-box" evidence="1">
    <location>
        <begin position="14"/>
        <end position="54"/>
    </location>
</feature>
<dbReference type="SUPFAM" id="SSF81383">
    <property type="entry name" value="F-box domain"/>
    <property type="match status" value="1"/>
</dbReference>
<dbReference type="Gene3D" id="1.20.1280.50">
    <property type="match status" value="1"/>
</dbReference>
<sequence>MYAWGTLKPILTTLCQDIIIRILCLLPAVDIISIRQTCKSLHYFTTSKIVWIHALQKVMDNHSISDASYPLREMSRSLLERIALSPHKFMSIVKKRDGGVIEPRFSRGLPRFLSDEEKEILGIPSVGRYDDIFLAVGGRFLATLSREYHSWPGSTLFQIWDLGLEPNSTIECLARELEPWDDLELRLFFPDAEVKNVFYLVSLQTLPET</sequence>
<dbReference type="Proteomes" id="UP000284706">
    <property type="component" value="Unassembled WGS sequence"/>
</dbReference>
<dbReference type="InterPro" id="IPR036047">
    <property type="entry name" value="F-box-like_dom_sf"/>
</dbReference>
<dbReference type="EMBL" id="NHYE01000518">
    <property type="protein sequence ID" value="PPR05108.1"/>
    <property type="molecule type" value="Genomic_DNA"/>
</dbReference>
<dbReference type="AlphaFoldDB" id="A0A409YQ30"/>
<dbReference type="SMART" id="SM00256">
    <property type="entry name" value="FBOX"/>
    <property type="match status" value="1"/>
</dbReference>
<dbReference type="InParanoid" id="A0A409YQ30"/>
<protein>
    <recommendedName>
        <fullName evidence="1">F-box domain-containing protein</fullName>
    </recommendedName>
</protein>
<name>A0A409YQ30_9AGAR</name>
<organism evidence="2 3">
    <name type="scientific">Gymnopilus dilepis</name>
    <dbReference type="NCBI Taxonomy" id="231916"/>
    <lineage>
        <taxon>Eukaryota</taxon>
        <taxon>Fungi</taxon>
        <taxon>Dikarya</taxon>
        <taxon>Basidiomycota</taxon>
        <taxon>Agaricomycotina</taxon>
        <taxon>Agaricomycetes</taxon>
        <taxon>Agaricomycetidae</taxon>
        <taxon>Agaricales</taxon>
        <taxon>Agaricineae</taxon>
        <taxon>Hymenogastraceae</taxon>
        <taxon>Gymnopilus</taxon>
    </lineage>
</organism>
<proteinExistence type="predicted"/>
<evidence type="ECO:0000313" key="3">
    <source>
        <dbReference type="Proteomes" id="UP000284706"/>
    </source>
</evidence>